<keyword evidence="4" id="KW-0274">FAD</keyword>
<protein>
    <recommendedName>
        <fullName evidence="7">FAD-binding PCMH-type domain-containing protein</fullName>
    </recommendedName>
</protein>
<dbReference type="GO" id="GO:0016491">
    <property type="term" value="F:oxidoreductase activity"/>
    <property type="evidence" value="ECO:0007669"/>
    <property type="project" value="UniProtKB-KW"/>
</dbReference>
<feature type="domain" description="FAD-binding PCMH-type" evidence="7">
    <location>
        <begin position="66"/>
        <end position="237"/>
    </location>
</feature>
<keyword evidence="3" id="KW-0285">Flavoprotein</keyword>
<gene>
    <name evidence="8" type="ORF">BDV95DRAFT_547873</name>
</gene>
<dbReference type="PANTHER" id="PTHR42973">
    <property type="entry name" value="BINDING OXIDOREDUCTASE, PUTATIVE (AFU_ORTHOLOGUE AFUA_1G17690)-RELATED"/>
    <property type="match status" value="1"/>
</dbReference>
<dbReference type="InterPro" id="IPR012951">
    <property type="entry name" value="BBE"/>
</dbReference>
<accession>A0A7C8I2Y6</accession>
<evidence type="ECO:0000256" key="3">
    <source>
        <dbReference type="ARBA" id="ARBA00022630"/>
    </source>
</evidence>
<evidence type="ECO:0000256" key="2">
    <source>
        <dbReference type="ARBA" id="ARBA00005466"/>
    </source>
</evidence>
<dbReference type="GO" id="GO:0071949">
    <property type="term" value="F:FAD binding"/>
    <property type="evidence" value="ECO:0007669"/>
    <property type="project" value="InterPro"/>
</dbReference>
<evidence type="ECO:0000256" key="6">
    <source>
        <dbReference type="SAM" id="SignalP"/>
    </source>
</evidence>
<dbReference type="InterPro" id="IPR036318">
    <property type="entry name" value="FAD-bd_PCMH-like_sf"/>
</dbReference>
<comment type="similarity">
    <text evidence="2">Belongs to the oxygen-dependent FAD-linked oxidoreductase family.</text>
</comment>
<proteinExistence type="inferred from homology"/>
<comment type="cofactor">
    <cofactor evidence="1">
        <name>FAD</name>
        <dbReference type="ChEBI" id="CHEBI:57692"/>
    </cofactor>
</comment>
<dbReference type="PANTHER" id="PTHR42973:SF9">
    <property type="entry name" value="FAD-BINDING PCMH-TYPE DOMAIN-CONTAINING PROTEIN-RELATED"/>
    <property type="match status" value="1"/>
</dbReference>
<name>A0A7C8I2Y6_9PLEO</name>
<dbReference type="PROSITE" id="PS51387">
    <property type="entry name" value="FAD_PCMH"/>
    <property type="match status" value="1"/>
</dbReference>
<keyword evidence="5" id="KW-0560">Oxidoreductase</keyword>
<comment type="caution">
    <text evidence="8">The sequence shown here is derived from an EMBL/GenBank/DDBJ whole genome shotgun (WGS) entry which is preliminary data.</text>
</comment>
<dbReference type="Gene3D" id="3.30.465.10">
    <property type="match status" value="1"/>
</dbReference>
<dbReference type="InterPro" id="IPR016166">
    <property type="entry name" value="FAD-bd_PCMH"/>
</dbReference>
<sequence>MLFPSLFPFLVSGALASVTSHVARDPLDSQRTATELRPQLSPQTTIVFPSDLEWDPLTARGSSPRIDPGYSVIVEPATEQDVRTVVIYAHKYNVPFLVVSGSHGSTKTLNKMKGGIQINLRKLNNATVDPSGNTATIGGGALMVEAAKALFAKGKQAVTGICECVSVIGPLLGGGHSLLQNQYGFASDNLVSARVVLANGTLVDASNTKNTDLFWALRGAGHNFGVVTSFQVKAYDVHTWTVYQFQFKQDKLEQLYTLVNQVDNLATRPSKLFITGVFARIDAIDAANATLIYTVSFEGPKSEAEQYAAPFKALNPFGLTETENVPMDEYYILSGNDINSGVCRKDHNLAFAGTSLPKWDLPTLREAYVAFNKVVRDPKFATSAFLLENYGNKAVSQVDPASTAVTAEERTLPILTTAAVWYEGNDPKTHLQATTAVNNIRDILFRGSKSPKHTYVNYATGDEPLPQLYGQDQARLAKLKALKKVYDPKNEFGFYSPLV</sequence>
<dbReference type="Pfam" id="PF08031">
    <property type="entry name" value="BBE"/>
    <property type="match status" value="1"/>
</dbReference>
<dbReference type="Pfam" id="PF01565">
    <property type="entry name" value="FAD_binding_4"/>
    <property type="match status" value="1"/>
</dbReference>
<dbReference type="InterPro" id="IPR016169">
    <property type="entry name" value="FAD-bd_PCMH_sub2"/>
</dbReference>
<feature type="chain" id="PRO_5028992161" description="FAD-binding PCMH-type domain-containing protein" evidence="6">
    <location>
        <begin position="17"/>
        <end position="499"/>
    </location>
</feature>
<dbReference type="InterPro" id="IPR050416">
    <property type="entry name" value="FAD-linked_Oxidoreductase"/>
</dbReference>
<dbReference type="SUPFAM" id="SSF56176">
    <property type="entry name" value="FAD-binding/transporter-associated domain-like"/>
    <property type="match status" value="1"/>
</dbReference>
<organism evidence="8 9">
    <name type="scientific">Massariosphaeria phaeospora</name>
    <dbReference type="NCBI Taxonomy" id="100035"/>
    <lineage>
        <taxon>Eukaryota</taxon>
        <taxon>Fungi</taxon>
        <taxon>Dikarya</taxon>
        <taxon>Ascomycota</taxon>
        <taxon>Pezizomycotina</taxon>
        <taxon>Dothideomycetes</taxon>
        <taxon>Pleosporomycetidae</taxon>
        <taxon>Pleosporales</taxon>
        <taxon>Pleosporales incertae sedis</taxon>
        <taxon>Massariosphaeria</taxon>
    </lineage>
</organism>
<evidence type="ECO:0000313" key="9">
    <source>
        <dbReference type="Proteomes" id="UP000481861"/>
    </source>
</evidence>
<dbReference type="Proteomes" id="UP000481861">
    <property type="component" value="Unassembled WGS sequence"/>
</dbReference>
<dbReference type="InterPro" id="IPR006094">
    <property type="entry name" value="Oxid_FAD_bind_N"/>
</dbReference>
<evidence type="ECO:0000256" key="4">
    <source>
        <dbReference type="ARBA" id="ARBA00022827"/>
    </source>
</evidence>
<dbReference type="EMBL" id="JAADJZ010000016">
    <property type="protein sequence ID" value="KAF2869477.1"/>
    <property type="molecule type" value="Genomic_DNA"/>
</dbReference>
<evidence type="ECO:0000259" key="7">
    <source>
        <dbReference type="PROSITE" id="PS51387"/>
    </source>
</evidence>
<evidence type="ECO:0000256" key="5">
    <source>
        <dbReference type="ARBA" id="ARBA00023002"/>
    </source>
</evidence>
<feature type="signal peptide" evidence="6">
    <location>
        <begin position="1"/>
        <end position="16"/>
    </location>
</feature>
<reference evidence="8 9" key="1">
    <citation type="submission" date="2020-01" db="EMBL/GenBank/DDBJ databases">
        <authorList>
            <consortium name="DOE Joint Genome Institute"/>
            <person name="Haridas S."/>
            <person name="Albert R."/>
            <person name="Binder M."/>
            <person name="Bloem J."/>
            <person name="Labutti K."/>
            <person name="Salamov A."/>
            <person name="Andreopoulos B."/>
            <person name="Baker S.E."/>
            <person name="Barry K."/>
            <person name="Bills G."/>
            <person name="Bluhm B.H."/>
            <person name="Cannon C."/>
            <person name="Castanera R."/>
            <person name="Culley D.E."/>
            <person name="Daum C."/>
            <person name="Ezra D."/>
            <person name="Gonzalez J.B."/>
            <person name="Henrissat B."/>
            <person name="Kuo A."/>
            <person name="Liang C."/>
            <person name="Lipzen A."/>
            <person name="Lutzoni F."/>
            <person name="Magnuson J."/>
            <person name="Mondo S."/>
            <person name="Nolan M."/>
            <person name="Ohm R."/>
            <person name="Pangilinan J."/>
            <person name="Park H.-J.H."/>
            <person name="Ramirez L."/>
            <person name="Alfaro M."/>
            <person name="Sun H."/>
            <person name="Tritt A."/>
            <person name="Yoshinaga Y."/>
            <person name="Zwiers L.-H.L."/>
            <person name="Turgeon B.G."/>
            <person name="Goodwin S.B."/>
            <person name="Spatafora J.W."/>
            <person name="Crous P.W."/>
            <person name="Grigoriev I.V."/>
        </authorList>
    </citation>
    <scope>NUCLEOTIDE SEQUENCE [LARGE SCALE GENOMIC DNA]</scope>
    <source>
        <strain evidence="8 9">CBS 611.86</strain>
    </source>
</reference>
<dbReference type="Gene3D" id="3.40.462.20">
    <property type="match status" value="1"/>
</dbReference>
<dbReference type="AlphaFoldDB" id="A0A7C8I2Y6"/>
<evidence type="ECO:0000256" key="1">
    <source>
        <dbReference type="ARBA" id="ARBA00001974"/>
    </source>
</evidence>
<keyword evidence="9" id="KW-1185">Reference proteome</keyword>
<keyword evidence="6" id="KW-0732">Signal</keyword>
<dbReference type="OrthoDB" id="9996127at2759"/>
<evidence type="ECO:0000313" key="8">
    <source>
        <dbReference type="EMBL" id="KAF2869477.1"/>
    </source>
</evidence>